<dbReference type="Pfam" id="PF00390">
    <property type="entry name" value="malic"/>
    <property type="match status" value="1"/>
</dbReference>
<dbReference type="SMART" id="SM00919">
    <property type="entry name" value="Malic_M"/>
    <property type="match status" value="1"/>
</dbReference>
<comment type="cofactor">
    <cofactor evidence="1">
        <name>Mn(2+)</name>
        <dbReference type="ChEBI" id="CHEBI:29035"/>
    </cofactor>
</comment>
<comment type="catalytic activity">
    <reaction evidence="6 8">
        <text>oxaloacetate + H(+) = pyruvate + CO2</text>
        <dbReference type="Rhea" id="RHEA:15641"/>
        <dbReference type="ChEBI" id="CHEBI:15361"/>
        <dbReference type="ChEBI" id="CHEBI:15378"/>
        <dbReference type="ChEBI" id="CHEBI:16452"/>
        <dbReference type="ChEBI" id="CHEBI:16526"/>
        <dbReference type="EC" id="1.1.1.38"/>
    </reaction>
</comment>
<dbReference type="GO" id="GO:0005829">
    <property type="term" value="C:cytosol"/>
    <property type="evidence" value="ECO:0007669"/>
    <property type="project" value="TreeGrafter"/>
</dbReference>
<reference evidence="15 16" key="1">
    <citation type="journal article" date="2012" name="PLoS ONE">
        <title>Edwardsiella comparative phylogenomics reveal the new intra/inter-species taxonomic relationships, virulence evolution and niche adaptation mechanisms.</title>
        <authorList>
            <person name="Yang M."/>
            <person name="Lv Y."/>
            <person name="Xiao J."/>
            <person name="Wu H."/>
            <person name="Zheng H."/>
            <person name="Liu Q."/>
            <person name="Zhang Y."/>
            <person name="Wang Q."/>
        </authorList>
    </citation>
    <scope>NUCLEOTIDE SEQUENCE [LARGE SCALE GENOMIC DNA]</scope>
    <source>
        <strain evidence="16">080813</strain>
    </source>
</reference>
<dbReference type="InterPro" id="IPR012302">
    <property type="entry name" value="Malic_NAD-bd"/>
</dbReference>
<dbReference type="RefSeq" id="WP_034164999.1">
    <property type="nucleotide sequence ID" value="NZ_CP006664.1"/>
</dbReference>
<dbReference type="Gene3D" id="3.40.50.720">
    <property type="entry name" value="NAD(P)-binding Rossmann-like Domain"/>
    <property type="match status" value="1"/>
</dbReference>
<dbReference type="EC" id="1.1.1.38" evidence="8"/>
<comment type="catalytic activity">
    <reaction evidence="7 8">
        <text>(S)-malate + NAD(+) = pyruvate + CO2 + NADH</text>
        <dbReference type="Rhea" id="RHEA:12653"/>
        <dbReference type="ChEBI" id="CHEBI:15361"/>
        <dbReference type="ChEBI" id="CHEBI:15589"/>
        <dbReference type="ChEBI" id="CHEBI:16526"/>
        <dbReference type="ChEBI" id="CHEBI:57540"/>
        <dbReference type="ChEBI" id="CHEBI:57945"/>
        <dbReference type="EC" id="1.1.1.38"/>
    </reaction>
</comment>
<dbReference type="GO" id="GO:0008948">
    <property type="term" value="F:oxaloacetate decarboxylase activity"/>
    <property type="evidence" value="ECO:0007669"/>
    <property type="project" value="UniProtKB-UniRule"/>
</dbReference>
<protein>
    <recommendedName>
        <fullName evidence="8">NAD-dependent malic enzyme</fullName>
        <shortName evidence="8">NAD-ME</shortName>
        <ecNumber evidence="8">1.1.1.38</ecNumber>
    </recommendedName>
</protein>
<evidence type="ECO:0000256" key="8">
    <source>
        <dbReference type="HAMAP-Rule" id="MF_01619"/>
    </source>
</evidence>
<evidence type="ECO:0000256" key="5">
    <source>
        <dbReference type="ARBA" id="ARBA00023027"/>
    </source>
</evidence>
<organism evidence="15 16">
    <name type="scientific">Edwardsiella anguillarum ET080813</name>
    <dbReference type="NCBI Taxonomy" id="667120"/>
    <lineage>
        <taxon>Bacteria</taxon>
        <taxon>Pseudomonadati</taxon>
        <taxon>Pseudomonadota</taxon>
        <taxon>Gammaproteobacteria</taxon>
        <taxon>Enterobacterales</taxon>
        <taxon>Hafniaceae</taxon>
        <taxon>Edwardsiella</taxon>
    </lineage>
</organism>
<evidence type="ECO:0000256" key="4">
    <source>
        <dbReference type="ARBA" id="ARBA00023002"/>
    </source>
</evidence>
<evidence type="ECO:0000256" key="12">
    <source>
        <dbReference type="RuleBase" id="RU003427"/>
    </source>
</evidence>
<dbReference type="SUPFAM" id="SSF51735">
    <property type="entry name" value="NAD(P)-binding Rossmann-fold domains"/>
    <property type="match status" value="1"/>
</dbReference>
<dbReference type="InterPro" id="IPR023667">
    <property type="entry name" value="NAD_malic_enz_proteobac"/>
</dbReference>
<sequence length="565" mass="62700">MDLEHESKRPLYIPYAGPILLEFPLLNKGSAFSEEERNNFNLSGLLPEAIETIEEQVERAYRQFCDFQNATAQHIYLRNIQDTNETLFYRLLRGHLSEMMPIIYTPTVGEACEHFSDIYRRARGLFIAYPNRDRIDDMLQNATKQNVKVIVVTDGERILGLGDQGIGGMGIPIGKLSLYTACGGISPAYTLPVVLDVGTNNPQRLNDPLYMGWRHPRITGDEYNAFVEEFIQAVKRRWPDVLLQFEDFAQKNAMPLLSRYRDQLCCFNDDIQGTAAVTLGSLIAASRAAGSRLRDQTITFLGAGSAGCGIAEQIIAQMIAEGLSDEEARARIFMVDRFGLLTDRLPNLLDFQSRLVQKQQALAGWQTESEGISLLDVVRNAHPTVLIGVSGQPGLFSEAIVREMHSHCPRPIIMPLSNPTSRVEARPEDIINWTDGAALVASGSPFEPVLYQGERYPIAQCNNAYIFPGIGLGVLASGARRVTDGMLMAASRALADSSPLARDGHGPLLPDLKDIQQVSRDIAFQVAKAAQRQGVAVLTSDEALLQAIDHNFWLPIYRSYKRTSF</sequence>
<dbReference type="InterPro" id="IPR001891">
    <property type="entry name" value="Malic_OxRdtase"/>
</dbReference>
<feature type="binding site" evidence="10">
    <location>
        <position position="418"/>
    </location>
    <ligand>
        <name>(S)-malate</name>
        <dbReference type="ChEBI" id="CHEBI:15589"/>
    </ligand>
</feature>
<feature type="domain" description="Malic enzyme NAD-binding" evidence="13">
    <location>
        <begin position="271"/>
        <end position="531"/>
    </location>
</feature>
<name>A0A076LM41_9GAMM</name>
<feature type="binding site" evidence="8">
    <location>
        <position position="418"/>
    </location>
    <ligand>
        <name>NAD(+)</name>
        <dbReference type="ChEBI" id="CHEBI:57540"/>
    </ligand>
</feature>
<dbReference type="PIRSF" id="PIRSF000106">
    <property type="entry name" value="ME"/>
    <property type="match status" value="1"/>
</dbReference>
<evidence type="ECO:0000256" key="2">
    <source>
        <dbReference type="ARBA" id="ARBA00008785"/>
    </source>
</evidence>
<dbReference type="PRINTS" id="PR00072">
    <property type="entry name" value="MALOXRDTASE"/>
</dbReference>
<dbReference type="Proteomes" id="UP000028681">
    <property type="component" value="Chromosome"/>
</dbReference>
<gene>
    <name evidence="15" type="primary">sfcA</name>
    <name evidence="8" type="synonym">maeA</name>
    <name evidence="15" type="ORF">ETEE_3111</name>
</gene>
<keyword evidence="3 8" id="KW-0479">Metal-binding</keyword>
<dbReference type="HOGENOM" id="CLU_011405_5_2_6"/>
<feature type="active site" description="Proton donor" evidence="8 9">
    <location>
        <position position="104"/>
    </location>
</feature>
<evidence type="ECO:0000259" key="13">
    <source>
        <dbReference type="SMART" id="SM00919"/>
    </source>
</evidence>
<dbReference type="KEGG" id="ete:ETEE_3111"/>
<evidence type="ECO:0000256" key="6">
    <source>
        <dbReference type="ARBA" id="ARBA00050168"/>
    </source>
</evidence>
<accession>A0A076LM41</accession>
<feature type="binding site" evidence="8 11">
    <location>
        <position position="246"/>
    </location>
    <ligand>
        <name>a divalent metal cation</name>
        <dbReference type="ChEBI" id="CHEBI:60240"/>
    </ligand>
</feature>
<dbReference type="PANTHER" id="PTHR23406:SF34">
    <property type="entry name" value="NAD-DEPENDENT MALIC ENZYME, MITOCHONDRIAL"/>
    <property type="match status" value="1"/>
</dbReference>
<keyword evidence="4 8" id="KW-0560">Oxidoreductase</keyword>
<feature type="site" description="Important for activity" evidence="8">
    <location>
        <position position="270"/>
    </location>
</feature>
<dbReference type="InterPro" id="IPR046346">
    <property type="entry name" value="Aminoacid_DH-like_N_sf"/>
</dbReference>
<feature type="domain" description="Malic enzyme N-terminal" evidence="14">
    <location>
        <begin position="81"/>
        <end position="261"/>
    </location>
</feature>
<dbReference type="PROSITE" id="PS00331">
    <property type="entry name" value="MALIC_ENZYMES"/>
    <property type="match status" value="1"/>
</dbReference>
<evidence type="ECO:0000256" key="10">
    <source>
        <dbReference type="PIRSR" id="PIRSR000106-2"/>
    </source>
</evidence>
<evidence type="ECO:0000313" key="16">
    <source>
        <dbReference type="Proteomes" id="UP000028681"/>
    </source>
</evidence>
<feature type="binding site" evidence="10">
    <location>
        <position position="157"/>
    </location>
    <ligand>
        <name>(S)-malate</name>
        <dbReference type="ChEBI" id="CHEBI:15589"/>
    </ligand>
</feature>
<dbReference type="InterPro" id="IPR015884">
    <property type="entry name" value="Malic_enzyme_CS"/>
</dbReference>
<dbReference type="SUPFAM" id="SSF53223">
    <property type="entry name" value="Aminoacid dehydrogenase-like, N-terminal domain"/>
    <property type="match status" value="1"/>
</dbReference>
<dbReference type="NCBIfam" id="NF010052">
    <property type="entry name" value="PRK13529.1"/>
    <property type="match status" value="1"/>
</dbReference>
<dbReference type="PANTHER" id="PTHR23406">
    <property type="entry name" value="MALIC ENZYME-RELATED"/>
    <property type="match status" value="1"/>
</dbReference>
<dbReference type="InterPro" id="IPR012301">
    <property type="entry name" value="Malic_N_dom"/>
</dbReference>
<dbReference type="GO" id="GO:0051287">
    <property type="term" value="F:NAD binding"/>
    <property type="evidence" value="ECO:0007669"/>
    <property type="project" value="InterPro"/>
</dbReference>
<dbReference type="Pfam" id="PF03949">
    <property type="entry name" value="Malic_M"/>
    <property type="match status" value="1"/>
</dbReference>
<comment type="cofactor">
    <cofactor evidence="8 11">
        <name>Mg(2+)</name>
        <dbReference type="ChEBI" id="CHEBI:18420"/>
    </cofactor>
    <cofactor evidence="8 11">
        <name>Mn(2+)</name>
        <dbReference type="ChEBI" id="CHEBI:29035"/>
    </cofactor>
    <text evidence="8 11">Divalent metal cations. Prefers magnesium or manganese.</text>
</comment>
<dbReference type="CDD" id="cd05312">
    <property type="entry name" value="NAD_bind_1_malic_enz"/>
    <property type="match status" value="1"/>
</dbReference>
<feature type="binding site" evidence="10">
    <location>
        <position position="462"/>
    </location>
    <ligand>
        <name>(S)-malate</name>
        <dbReference type="ChEBI" id="CHEBI:15589"/>
    </ligand>
</feature>
<evidence type="ECO:0000313" key="15">
    <source>
        <dbReference type="EMBL" id="AIJ09540.1"/>
    </source>
</evidence>
<dbReference type="InterPro" id="IPR037062">
    <property type="entry name" value="Malic_N_dom_sf"/>
</dbReference>
<comment type="subunit">
    <text evidence="8">Homotetramer.</text>
</comment>
<feature type="binding site" evidence="8 11">
    <location>
        <position position="247"/>
    </location>
    <ligand>
        <name>a divalent metal cation</name>
        <dbReference type="ChEBI" id="CHEBI:60240"/>
    </ligand>
</feature>
<dbReference type="FunFam" id="3.40.50.720:FF:000055">
    <property type="entry name" value="NAD-dependent malic enzyme"/>
    <property type="match status" value="1"/>
</dbReference>
<dbReference type="SMART" id="SM01274">
    <property type="entry name" value="malic"/>
    <property type="match status" value="1"/>
</dbReference>
<feature type="binding site" evidence="8 11">
    <location>
        <position position="270"/>
    </location>
    <ligand>
        <name>a divalent metal cation</name>
        <dbReference type="ChEBI" id="CHEBI:60240"/>
    </ligand>
</feature>
<dbReference type="GO" id="GO:0006108">
    <property type="term" value="P:malate metabolic process"/>
    <property type="evidence" value="ECO:0007669"/>
    <property type="project" value="TreeGrafter"/>
</dbReference>
<dbReference type="Gene3D" id="3.40.50.10380">
    <property type="entry name" value="Malic enzyme, N-terminal domain"/>
    <property type="match status" value="1"/>
</dbReference>
<feature type="active site" description="Proton acceptor" evidence="8 9">
    <location>
        <position position="175"/>
    </location>
</feature>
<dbReference type="InterPro" id="IPR036291">
    <property type="entry name" value="NAD(P)-bd_dom_sf"/>
</dbReference>
<comment type="similarity">
    <text evidence="2 8 12">Belongs to the malic enzymes family.</text>
</comment>
<dbReference type="AlphaFoldDB" id="A0A076LM41"/>
<evidence type="ECO:0000256" key="3">
    <source>
        <dbReference type="ARBA" id="ARBA00022723"/>
    </source>
</evidence>
<keyword evidence="5 8" id="KW-0520">NAD</keyword>
<proteinExistence type="inferred from homology"/>
<feature type="binding site" evidence="8">
    <location>
        <position position="157"/>
    </location>
    <ligand>
        <name>NAD(+)</name>
        <dbReference type="ChEBI" id="CHEBI:57540"/>
    </ligand>
</feature>
<dbReference type="EMBL" id="CP006664">
    <property type="protein sequence ID" value="AIJ09540.1"/>
    <property type="molecule type" value="Genomic_DNA"/>
</dbReference>
<dbReference type="GeneID" id="33940597"/>
<evidence type="ECO:0000256" key="1">
    <source>
        <dbReference type="ARBA" id="ARBA00001936"/>
    </source>
</evidence>
<dbReference type="GO" id="GO:0004471">
    <property type="term" value="F:malate dehydrogenase (decarboxylating) (NAD+) activity"/>
    <property type="evidence" value="ECO:0007669"/>
    <property type="project" value="UniProtKB-UniRule"/>
</dbReference>
<dbReference type="GO" id="GO:0046872">
    <property type="term" value="F:metal ion binding"/>
    <property type="evidence" value="ECO:0007669"/>
    <property type="project" value="UniProtKB-KW"/>
</dbReference>
<evidence type="ECO:0000256" key="9">
    <source>
        <dbReference type="PIRSR" id="PIRSR000106-1"/>
    </source>
</evidence>
<feature type="binding site" evidence="8">
    <location>
        <position position="270"/>
    </location>
    <ligand>
        <name>NAD(+)</name>
        <dbReference type="ChEBI" id="CHEBI:57540"/>
    </ligand>
</feature>
<dbReference type="FunFam" id="3.40.50.10380:FF:000001">
    <property type="entry name" value="NAD-dependent malic enzyme"/>
    <property type="match status" value="1"/>
</dbReference>
<dbReference type="HAMAP" id="MF_01619">
    <property type="entry name" value="NAD_malic_enz"/>
    <property type="match status" value="1"/>
</dbReference>
<evidence type="ECO:0000256" key="7">
    <source>
        <dbReference type="ARBA" id="ARBA00052591"/>
    </source>
</evidence>
<evidence type="ECO:0000256" key="11">
    <source>
        <dbReference type="PIRSR" id="PIRSR000106-3"/>
    </source>
</evidence>
<evidence type="ECO:0000259" key="14">
    <source>
        <dbReference type="SMART" id="SM01274"/>
    </source>
</evidence>